<dbReference type="Pfam" id="PF11901">
    <property type="entry name" value="DM9"/>
    <property type="match status" value="1"/>
</dbReference>
<dbReference type="InterPro" id="IPR006616">
    <property type="entry name" value="DM9_repeat"/>
</dbReference>
<accession>U4UIQ4</accession>
<dbReference type="OrthoDB" id="1925699at2759"/>
<dbReference type="EMBL" id="KB632375">
    <property type="protein sequence ID" value="ERL93904.1"/>
    <property type="molecule type" value="Genomic_DNA"/>
</dbReference>
<gene>
    <name evidence="1" type="ORF">D910_11190</name>
</gene>
<evidence type="ECO:0000313" key="2">
    <source>
        <dbReference type="Proteomes" id="UP000030742"/>
    </source>
</evidence>
<proteinExistence type="predicted"/>
<dbReference type="AlphaFoldDB" id="U4UIQ4"/>
<dbReference type="SMART" id="SM00696">
    <property type="entry name" value="DM9"/>
    <property type="match status" value="2"/>
</dbReference>
<reference evidence="1 2" key="1">
    <citation type="journal article" date="2013" name="Genome Biol.">
        <title>Draft genome of the mountain pine beetle, Dendroctonus ponderosae Hopkins, a major forest pest.</title>
        <authorList>
            <person name="Keeling C.I."/>
            <person name="Yuen M.M."/>
            <person name="Liao N.Y."/>
            <person name="Docking T.R."/>
            <person name="Chan S.K."/>
            <person name="Taylor G.A."/>
            <person name="Palmquist D.L."/>
            <person name="Jackman S.D."/>
            <person name="Nguyen A."/>
            <person name="Li M."/>
            <person name="Henderson H."/>
            <person name="Janes J.K."/>
            <person name="Zhao Y."/>
            <person name="Pandoh P."/>
            <person name="Moore R."/>
            <person name="Sperling F.A."/>
            <person name="Huber D.P."/>
            <person name="Birol I."/>
            <person name="Jones S.J."/>
            <person name="Bohlmann J."/>
        </authorList>
    </citation>
    <scope>NUCLEOTIDE SEQUENCE</scope>
</reference>
<protein>
    <submittedName>
        <fullName evidence="1">Uncharacterized protein</fullName>
    </submittedName>
</protein>
<evidence type="ECO:0000313" key="1">
    <source>
        <dbReference type="EMBL" id="ERL93904.1"/>
    </source>
</evidence>
<organism evidence="1 2">
    <name type="scientific">Dendroctonus ponderosae</name>
    <name type="common">Mountain pine beetle</name>
    <dbReference type="NCBI Taxonomy" id="77166"/>
    <lineage>
        <taxon>Eukaryota</taxon>
        <taxon>Metazoa</taxon>
        <taxon>Ecdysozoa</taxon>
        <taxon>Arthropoda</taxon>
        <taxon>Hexapoda</taxon>
        <taxon>Insecta</taxon>
        <taxon>Pterygota</taxon>
        <taxon>Neoptera</taxon>
        <taxon>Endopterygota</taxon>
        <taxon>Coleoptera</taxon>
        <taxon>Polyphaga</taxon>
        <taxon>Cucujiformia</taxon>
        <taxon>Curculionidae</taxon>
        <taxon>Scolytinae</taxon>
        <taxon>Dendroctonus</taxon>
    </lineage>
</organism>
<name>U4UIQ4_DENPD</name>
<dbReference type="PANTHER" id="PTHR31649:SF10">
    <property type="entry name" value="IP19903P-RELATED"/>
    <property type="match status" value="1"/>
</dbReference>
<dbReference type="Proteomes" id="UP000030742">
    <property type="component" value="Unassembled WGS sequence"/>
</dbReference>
<dbReference type="STRING" id="77166.U4UIQ4"/>
<sequence length="164" mass="18152">MAAYYWVDTQARRGVVPSTAIQGGHDIDGAPIFVGRAFHGGDWIPAKVIPSKHIAYVPFDGKEIGVQQFQVLCEQRFDWQPAHGGQIPSYAVVGGKTSDGENLYIGRVHHRGSHTVGKIHPSHKTCYIPFDGKEVHPSHKTCYIAFGGKEIAYKQYEVLVLQKP</sequence>
<dbReference type="PANTHER" id="PTHR31649">
    <property type="entry name" value="AGAP009604-PA"/>
    <property type="match status" value="1"/>
</dbReference>